<reference evidence="2 4" key="1">
    <citation type="submission" date="2018-08" db="EMBL/GenBank/DDBJ databases">
        <title>Freshwater and sediment microbial communities from various areas in North America, analyzing microbe dynamics in response to fracking.</title>
        <authorList>
            <person name="Lamendella R."/>
        </authorList>
    </citation>
    <scope>NUCLEOTIDE SEQUENCE [LARGE SCALE GENOMIC DNA]</scope>
    <source>
        <strain evidence="2 4">DB-1</strain>
    </source>
</reference>
<dbReference type="Proteomes" id="UP000256530">
    <property type="component" value="Unassembled WGS sequence"/>
</dbReference>
<evidence type="ECO:0000313" key="5">
    <source>
        <dbReference type="Proteomes" id="UP000437562"/>
    </source>
</evidence>
<proteinExistence type="predicted"/>
<dbReference type="Proteomes" id="UP000437562">
    <property type="component" value="Unassembled WGS sequence"/>
</dbReference>
<reference evidence="3 5" key="2">
    <citation type="submission" date="2019-10" db="EMBL/GenBank/DDBJ databases">
        <authorList>
            <person name="Karimi E."/>
        </authorList>
    </citation>
    <scope>NUCLEOTIDE SEQUENCE [LARGE SCALE GENOMIC DNA]</scope>
    <source>
        <strain evidence="3">Bacillus sp. 71</strain>
    </source>
</reference>
<dbReference type="EMBL" id="CABWMC010000032">
    <property type="protein sequence ID" value="VXC75776.1"/>
    <property type="molecule type" value="Genomic_DNA"/>
</dbReference>
<evidence type="ECO:0000313" key="4">
    <source>
        <dbReference type="Proteomes" id="UP000256530"/>
    </source>
</evidence>
<keyword evidence="1" id="KW-0812">Transmembrane</keyword>
<keyword evidence="1" id="KW-1133">Transmembrane helix</keyword>
<evidence type="ECO:0000313" key="2">
    <source>
        <dbReference type="EMBL" id="REF39238.1"/>
    </source>
</evidence>
<evidence type="ECO:0000256" key="1">
    <source>
        <dbReference type="SAM" id="Phobius"/>
    </source>
</evidence>
<accession>A0A654B6M0</accession>
<feature type="transmembrane region" description="Helical" evidence="1">
    <location>
        <begin position="7"/>
        <end position="25"/>
    </location>
</feature>
<keyword evidence="1" id="KW-0472">Membrane</keyword>
<name>A0A1C3T9K7_BACMY</name>
<feature type="transmembrane region" description="Helical" evidence="1">
    <location>
        <begin position="31"/>
        <end position="49"/>
    </location>
</feature>
<accession>A0A1C3T9K7</accession>
<gene>
    <name evidence="3" type="ORF">BACI71_70205</name>
    <name evidence="2" type="ORF">DET55_106185</name>
</gene>
<protein>
    <submittedName>
        <fullName evidence="3">Uncharacterized protein</fullName>
    </submittedName>
</protein>
<sequence length="58" mass="6850">MVDIIRLLITILIAIFLFSSIIMEFKKPHKSMFWFSIEVLFLLGIVLLMKEFFIKLSA</sequence>
<dbReference type="AlphaFoldDB" id="A0A1C3T9K7"/>
<organism evidence="3 5">
    <name type="scientific">Bacillus mycoides</name>
    <dbReference type="NCBI Taxonomy" id="1405"/>
    <lineage>
        <taxon>Bacteria</taxon>
        <taxon>Bacillati</taxon>
        <taxon>Bacillota</taxon>
        <taxon>Bacilli</taxon>
        <taxon>Bacillales</taxon>
        <taxon>Bacillaceae</taxon>
        <taxon>Bacillus</taxon>
        <taxon>Bacillus cereus group</taxon>
    </lineage>
</organism>
<evidence type="ECO:0000313" key="3">
    <source>
        <dbReference type="EMBL" id="VXC75776.1"/>
    </source>
</evidence>
<dbReference type="EMBL" id="QTTY01000006">
    <property type="protein sequence ID" value="REF39238.1"/>
    <property type="molecule type" value="Genomic_DNA"/>
</dbReference>